<dbReference type="Pfam" id="PF00528">
    <property type="entry name" value="BPD_transp_1"/>
    <property type="match status" value="1"/>
</dbReference>
<keyword evidence="3 11" id="KW-0813">Transport</keyword>
<keyword evidence="4" id="KW-1003">Cell membrane</keyword>
<evidence type="ECO:0000256" key="6">
    <source>
        <dbReference type="ARBA" id="ARBA00022692"/>
    </source>
</evidence>
<dbReference type="EMBL" id="JAOALG010000003">
    <property type="protein sequence ID" value="MEQ5844336.1"/>
    <property type="molecule type" value="Genomic_DNA"/>
</dbReference>
<evidence type="ECO:0000259" key="12">
    <source>
        <dbReference type="PROSITE" id="PS50928"/>
    </source>
</evidence>
<geneLocation type="plasmid" evidence="13">
    <name>pl1</name>
</geneLocation>
<feature type="transmembrane region" description="Helical" evidence="11">
    <location>
        <begin position="12"/>
        <end position="35"/>
    </location>
</feature>
<keyword evidence="14" id="KW-1185">Reference proteome</keyword>
<keyword evidence="6 11" id="KW-0812">Transmembrane</keyword>
<dbReference type="Proteomes" id="UP001469089">
    <property type="component" value="Unassembled WGS sequence"/>
</dbReference>
<sequence length="265" mass="28474">MNSPELRRLMPTAPFAWSAMVFLYLPVVVLIWMSFNKGPSALVWQGWGIHGYLDAAQDPTLTRAAAISIVLAVVSMIASTVIALAAAVTGWTFAARNRNTLVAWISLPLVIPEIILAIGTLLLFSMLSIEPGFATVLFAHVVFCLPFAYLPISARLEKIDRKLLDAAADLSATPWAAFWQITLPLATPGIVAGALLAFVVSMNDYVTSYFLAGAGLTTLPMYIFSALKLGITPKINAVSTVVIGVSALQLVGVWLARLDKNLKTT</sequence>
<evidence type="ECO:0000256" key="7">
    <source>
        <dbReference type="ARBA" id="ARBA00022989"/>
    </source>
</evidence>
<dbReference type="PANTHER" id="PTHR43848">
    <property type="entry name" value="PUTRESCINE TRANSPORT SYSTEM PERMEASE PROTEIN POTI"/>
    <property type="match status" value="1"/>
</dbReference>
<organism evidence="13 14">
    <name type="scientific">Paraburkholderia acidicola</name>
    <dbReference type="NCBI Taxonomy" id="1912599"/>
    <lineage>
        <taxon>Bacteria</taxon>
        <taxon>Pseudomonadati</taxon>
        <taxon>Pseudomonadota</taxon>
        <taxon>Betaproteobacteria</taxon>
        <taxon>Burkholderiales</taxon>
        <taxon>Burkholderiaceae</taxon>
        <taxon>Paraburkholderia</taxon>
    </lineage>
</organism>
<dbReference type="Gene3D" id="1.10.3720.10">
    <property type="entry name" value="MetI-like"/>
    <property type="match status" value="1"/>
</dbReference>
<evidence type="ECO:0000313" key="13">
    <source>
        <dbReference type="EMBL" id="MEQ5844336.1"/>
    </source>
</evidence>
<keyword evidence="7 11" id="KW-1133">Transmembrane helix</keyword>
<comment type="function">
    <text evidence="9">Required for the activity of the bacterial periplasmic transport system of putrescine and spermidine.</text>
</comment>
<dbReference type="CDD" id="cd06261">
    <property type="entry name" value="TM_PBP2"/>
    <property type="match status" value="1"/>
</dbReference>
<keyword evidence="13" id="KW-0614">Plasmid</keyword>
<evidence type="ECO:0000256" key="10">
    <source>
        <dbReference type="ARBA" id="ARBA00039580"/>
    </source>
</evidence>
<name>A0ABV1LZP5_9BURK</name>
<evidence type="ECO:0000256" key="9">
    <source>
        <dbReference type="ARBA" id="ARBA00037216"/>
    </source>
</evidence>
<comment type="caution">
    <text evidence="13">The sequence shown here is derived from an EMBL/GenBank/DDBJ whole genome shotgun (WGS) entry which is preliminary data.</text>
</comment>
<evidence type="ECO:0000256" key="2">
    <source>
        <dbReference type="ARBA" id="ARBA00007069"/>
    </source>
</evidence>
<feature type="domain" description="ABC transmembrane type-1" evidence="12">
    <location>
        <begin position="65"/>
        <end position="256"/>
    </location>
</feature>
<evidence type="ECO:0000256" key="5">
    <source>
        <dbReference type="ARBA" id="ARBA00022519"/>
    </source>
</evidence>
<evidence type="ECO:0000256" key="11">
    <source>
        <dbReference type="RuleBase" id="RU363032"/>
    </source>
</evidence>
<keyword evidence="8 11" id="KW-0472">Membrane</keyword>
<feature type="transmembrane region" description="Helical" evidence="11">
    <location>
        <begin position="175"/>
        <end position="200"/>
    </location>
</feature>
<evidence type="ECO:0000256" key="4">
    <source>
        <dbReference type="ARBA" id="ARBA00022475"/>
    </source>
</evidence>
<feature type="transmembrane region" description="Helical" evidence="11">
    <location>
        <begin position="64"/>
        <end position="89"/>
    </location>
</feature>
<gene>
    <name evidence="13" type="ORF">N0A02_33280</name>
</gene>
<reference evidence="13 14" key="1">
    <citation type="journal article" date="2024" name="Chem. Sci.">
        <title>Discovery of a lagriamide polyketide by integrated genome mining, isotopic labeling, and untargeted metabolomics.</title>
        <authorList>
            <person name="Fergusson C.H."/>
            <person name="Saulog J."/>
            <person name="Paulo B.S."/>
            <person name="Wilson D.M."/>
            <person name="Liu D.Y."/>
            <person name="Morehouse N.J."/>
            <person name="Waterworth S."/>
            <person name="Barkei J."/>
            <person name="Gray C.A."/>
            <person name="Kwan J.C."/>
            <person name="Eustaquio A.S."/>
            <person name="Linington R.G."/>
        </authorList>
    </citation>
    <scope>NUCLEOTIDE SEQUENCE [LARGE SCALE GENOMIC DNA]</scope>
    <source>
        <strain evidence="13 14">RL17-338-BIF-B</strain>
    </source>
</reference>
<feature type="transmembrane region" description="Helical" evidence="11">
    <location>
        <begin position="133"/>
        <end position="154"/>
    </location>
</feature>
<evidence type="ECO:0000256" key="8">
    <source>
        <dbReference type="ARBA" id="ARBA00023136"/>
    </source>
</evidence>
<feature type="transmembrane region" description="Helical" evidence="11">
    <location>
        <begin position="206"/>
        <end position="225"/>
    </location>
</feature>
<dbReference type="InterPro" id="IPR000515">
    <property type="entry name" value="MetI-like"/>
</dbReference>
<comment type="subcellular location">
    <subcellularLocation>
        <location evidence="1">Cell inner membrane</location>
        <topology evidence="1">Multi-pass membrane protein</topology>
    </subcellularLocation>
    <subcellularLocation>
        <location evidence="11">Cell membrane</location>
        <topology evidence="11">Multi-pass membrane protein</topology>
    </subcellularLocation>
</comment>
<proteinExistence type="inferred from homology"/>
<evidence type="ECO:0000313" key="14">
    <source>
        <dbReference type="Proteomes" id="UP001469089"/>
    </source>
</evidence>
<dbReference type="PANTHER" id="PTHR43848:SF5">
    <property type="entry name" value="SPERMIDINE_PUTRESCINE TRANSPORT SYSTEM PERMEASE PROTEIN POTC"/>
    <property type="match status" value="1"/>
</dbReference>
<dbReference type="RefSeq" id="WP_349545935.1">
    <property type="nucleotide sequence ID" value="NZ_JAOALG010000003.1"/>
</dbReference>
<accession>A0ABV1LZP5</accession>
<dbReference type="InterPro" id="IPR051789">
    <property type="entry name" value="Bact_Polyamine_Transport"/>
</dbReference>
<feature type="transmembrane region" description="Helical" evidence="11">
    <location>
        <begin position="237"/>
        <end position="256"/>
    </location>
</feature>
<evidence type="ECO:0000256" key="1">
    <source>
        <dbReference type="ARBA" id="ARBA00004429"/>
    </source>
</evidence>
<dbReference type="InterPro" id="IPR035906">
    <property type="entry name" value="MetI-like_sf"/>
</dbReference>
<keyword evidence="5" id="KW-0997">Cell inner membrane</keyword>
<feature type="transmembrane region" description="Helical" evidence="11">
    <location>
        <begin position="101"/>
        <end position="127"/>
    </location>
</feature>
<dbReference type="SUPFAM" id="SSF161098">
    <property type="entry name" value="MetI-like"/>
    <property type="match status" value="1"/>
</dbReference>
<dbReference type="PROSITE" id="PS50928">
    <property type="entry name" value="ABC_TM1"/>
    <property type="match status" value="1"/>
</dbReference>
<evidence type="ECO:0000256" key="3">
    <source>
        <dbReference type="ARBA" id="ARBA00022448"/>
    </source>
</evidence>
<protein>
    <recommendedName>
        <fullName evidence="10">Spermidine/putrescine transport system permease protein PotC</fullName>
    </recommendedName>
</protein>
<comment type="similarity">
    <text evidence="2">Belongs to the binding-protein-dependent transport system permease family. CysTW subfamily.</text>
</comment>